<sequence>MTVGNGTGTGRGTRVVVVGAGFGGIAAAIELRERGVAEVVILDSAPEVGGTWYYNSYPGAACDVPSHLYSFSFAQRSDWSRLCSPQPEILEYLQGVAKEYGLDEVFVPSVRVATVRLDEPTMTWTVEAEDGRRWEADAVVLATGQLNTPAIPAIPGADDFAGPQMHSARWDHDVDLHGKRVAVVGTGASAVQFVPAIAPEVGKMTVFQRSGNWFFPRKNRYYPPALREVFRRVPGVMRTRRFFLKGYLESLTLMIRHPKTVGRLGRVYSTLFMRRQLRDPEVRRKAWPDYTFGCKRILFSSHYLPALERDNVELVTDRVTGIEADGVRTEDGRHHPADVLIWGTGFRTTEFMFPMDVVGRDGRTLQEEWGDGAHAHLGMTVPGFPSLFVLYGPNTNTSGGSIIVFLEAQVAYVRQALEETARRRAAALEVRRDVEQASDRELQEAFEGTAWTQCDSWYRDESGRIVANWPRYMEQYVRAVSRLDPTEYDFLTAQR</sequence>
<dbReference type="Pfam" id="PF13738">
    <property type="entry name" value="Pyr_redox_3"/>
    <property type="match status" value="1"/>
</dbReference>
<organism evidence="1 2">
    <name type="scientific">Actinomycetospora aeridis</name>
    <dbReference type="NCBI Taxonomy" id="3129231"/>
    <lineage>
        <taxon>Bacteria</taxon>
        <taxon>Bacillati</taxon>
        <taxon>Actinomycetota</taxon>
        <taxon>Actinomycetes</taxon>
        <taxon>Pseudonocardiales</taxon>
        <taxon>Pseudonocardiaceae</taxon>
        <taxon>Actinomycetospora</taxon>
    </lineage>
</organism>
<dbReference type="Gene3D" id="3.50.50.60">
    <property type="entry name" value="FAD/NAD(P)-binding domain"/>
    <property type="match status" value="2"/>
</dbReference>
<dbReference type="PANTHER" id="PTHR42877">
    <property type="entry name" value="L-ORNITHINE N(5)-MONOOXYGENASE-RELATED"/>
    <property type="match status" value="1"/>
</dbReference>
<protein>
    <submittedName>
        <fullName evidence="1">NAD(P)/FAD-dependent oxidoreductase</fullName>
        <ecNumber evidence="1">1.14.13.-</ecNumber>
    </submittedName>
</protein>
<proteinExistence type="predicted"/>
<keyword evidence="1" id="KW-0560">Oxidoreductase</keyword>
<dbReference type="PRINTS" id="PR00368">
    <property type="entry name" value="FADPNR"/>
</dbReference>
<evidence type="ECO:0000313" key="1">
    <source>
        <dbReference type="EMBL" id="MEJ2886777.1"/>
    </source>
</evidence>
<dbReference type="Proteomes" id="UP001370100">
    <property type="component" value="Unassembled WGS sequence"/>
</dbReference>
<dbReference type="GO" id="GO:0016491">
    <property type="term" value="F:oxidoreductase activity"/>
    <property type="evidence" value="ECO:0007669"/>
    <property type="project" value="UniProtKB-KW"/>
</dbReference>
<evidence type="ECO:0000313" key="2">
    <source>
        <dbReference type="Proteomes" id="UP001370100"/>
    </source>
</evidence>
<dbReference type="InterPro" id="IPR036188">
    <property type="entry name" value="FAD/NAD-bd_sf"/>
</dbReference>
<gene>
    <name evidence="1" type="ORF">WCD41_09980</name>
</gene>
<reference evidence="1 2" key="1">
    <citation type="submission" date="2024-03" db="EMBL/GenBank/DDBJ databases">
        <title>Actinomycetospora sp. OC33-EN06, a novel actinomycete isolated from wild orchid (Aerides multiflora).</title>
        <authorList>
            <person name="Suriyachadkun C."/>
        </authorList>
    </citation>
    <scope>NUCLEOTIDE SEQUENCE [LARGE SCALE GENOMIC DNA]</scope>
    <source>
        <strain evidence="1 2">OC33-EN06</strain>
    </source>
</reference>
<dbReference type="RefSeq" id="WP_337713238.1">
    <property type="nucleotide sequence ID" value="NZ_JBBEGL010000002.1"/>
</dbReference>
<keyword evidence="2" id="KW-1185">Reference proteome</keyword>
<accession>A0ABU8N477</accession>
<dbReference type="InterPro" id="IPR051209">
    <property type="entry name" value="FAD-bind_Monooxygenase_sf"/>
</dbReference>
<dbReference type="PRINTS" id="PR00411">
    <property type="entry name" value="PNDRDTASEI"/>
</dbReference>
<dbReference type="EC" id="1.14.13.-" evidence="1"/>
<dbReference type="SUPFAM" id="SSF51905">
    <property type="entry name" value="FAD/NAD(P)-binding domain"/>
    <property type="match status" value="1"/>
</dbReference>
<dbReference type="EMBL" id="JBBEGL010000002">
    <property type="protein sequence ID" value="MEJ2886777.1"/>
    <property type="molecule type" value="Genomic_DNA"/>
</dbReference>
<name>A0ABU8N477_9PSEU</name>
<comment type="caution">
    <text evidence="1">The sequence shown here is derived from an EMBL/GenBank/DDBJ whole genome shotgun (WGS) entry which is preliminary data.</text>
</comment>
<dbReference type="PANTHER" id="PTHR42877:SF4">
    <property type="entry name" value="FAD_NAD(P)-BINDING DOMAIN-CONTAINING PROTEIN-RELATED"/>
    <property type="match status" value="1"/>
</dbReference>